<name>A0A179GQD3_PURLI</name>
<evidence type="ECO:0000313" key="2">
    <source>
        <dbReference type="EMBL" id="OAQ79501.1"/>
    </source>
</evidence>
<dbReference type="EMBL" id="LSBI01000010">
    <property type="protein sequence ID" value="OAQ79501.1"/>
    <property type="molecule type" value="Genomic_DNA"/>
</dbReference>
<proteinExistence type="predicted"/>
<protein>
    <submittedName>
        <fullName evidence="2">Uncharacterized protein</fullName>
    </submittedName>
</protein>
<dbReference type="Proteomes" id="UP000078340">
    <property type="component" value="Unassembled WGS sequence"/>
</dbReference>
<reference evidence="2 3" key="1">
    <citation type="submission" date="2016-02" db="EMBL/GenBank/DDBJ databases">
        <title>Biosynthesis of antibiotic leucinostatins and their inhibition on Phytophthora in bio-control Purpureocillium lilacinum.</title>
        <authorList>
            <person name="Wang G."/>
            <person name="Liu Z."/>
            <person name="Lin R."/>
            <person name="Li E."/>
            <person name="Mao Z."/>
            <person name="Ling J."/>
            <person name="Yin W."/>
            <person name="Xie B."/>
        </authorList>
    </citation>
    <scope>NUCLEOTIDE SEQUENCE [LARGE SCALE GENOMIC DNA]</scope>
    <source>
        <strain evidence="2">PLFJ-1</strain>
    </source>
</reference>
<evidence type="ECO:0000313" key="3">
    <source>
        <dbReference type="Proteomes" id="UP000078340"/>
    </source>
</evidence>
<comment type="caution">
    <text evidence="2">The sequence shown here is derived from an EMBL/GenBank/DDBJ whole genome shotgun (WGS) entry which is preliminary data.</text>
</comment>
<feature type="compositionally biased region" description="Low complexity" evidence="1">
    <location>
        <begin position="92"/>
        <end position="104"/>
    </location>
</feature>
<feature type="region of interest" description="Disordered" evidence="1">
    <location>
        <begin position="58"/>
        <end position="118"/>
    </location>
</feature>
<evidence type="ECO:0000256" key="1">
    <source>
        <dbReference type="SAM" id="MobiDB-lite"/>
    </source>
</evidence>
<organism evidence="2 3">
    <name type="scientific">Purpureocillium lilacinum</name>
    <name type="common">Paecilomyces lilacinus</name>
    <dbReference type="NCBI Taxonomy" id="33203"/>
    <lineage>
        <taxon>Eukaryota</taxon>
        <taxon>Fungi</taxon>
        <taxon>Dikarya</taxon>
        <taxon>Ascomycota</taxon>
        <taxon>Pezizomycotina</taxon>
        <taxon>Sordariomycetes</taxon>
        <taxon>Hypocreomycetidae</taxon>
        <taxon>Hypocreales</taxon>
        <taxon>Ophiocordycipitaceae</taxon>
        <taxon>Purpureocillium</taxon>
    </lineage>
</organism>
<sequence length="148" mass="15311">MSTTGPNQKKSPYHLPGGLTVIISAAAAATAGPPRRDRQPARLPRPLVLSASSSLLRWHRQRSSLSSSTSTSTRVKRAVQGCPAGSRKRRGSPAATTTTTAACTAPPPPSPRGAAAGSVAQRRMTLDPGETKWTAASLSVVPERSCCG</sequence>
<dbReference type="AlphaFoldDB" id="A0A179GQD3"/>
<gene>
    <name evidence="2" type="ORF">VFPFJ_09987</name>
</gene>
<accession>A0A179GQD3</accession>
<feature type="compositionally biased region" description="Low complexity" evidence="1">
    <location>
        <begin position="63"/>
        <end position="73"/>
    </location>
</feature>